<keyword evidence="5" id="KW-0539">Nucleus</keyword>
<evidence type="ECO:0000313" key="9">
    <source>
        <dbReference type="EMBL" id="KAK9719460.1"/>
    </source>
</evidence>
<evidence type="ECO:0000256" key="6">
    <source>
        <dbReference type="SAM" id="MobiDB-lite"/>
    </source>
</evidence>
<dbReference type="PANTHER" id="PTHR46621:SF1">
    <property type="entry name" value="SNRNA-ACTIVATING PROTEIN COMPLEX SUBUNIT 4"/>
    <property type="match status" value="1"/>
</dbReference>
<dbReference type="Proteomes" id="UP001458880">
    <property type="component" value="Unassembled WGS sequence"/>
</dbReference>
<dbReference type="GO" id="GO:0005634">
    <property type="term" value="C:nucleus"/>
    <property type="evidence" value="ECO:0007669"/>
    <property type="project" value="UniProtKB-SubCell"/>
</dbReference>
<sequence length="924" mass="107729">MEKEIEDIRKLDYIIKEEHDHNTFRDEFDDFINHSISDDEQLDCVDEDELIEIEGAIDNIDKIDQNIYHNIKNLNFSANLNLVKRFLDLEEIKIINSCTDAKLKRLLILNRAKHVQLQNIRYRLYELLKECKVSLKTLEEDIKKSTNIGGPLAKSITPKLGYPYFKTRDFYSCGPNADTIRKQKNKEICVDYLPQLSRWTIEDQVILKRAIIFNYTTCEIEKYELSLKTLEATKKTTTEPEALKTLEIVISDAKEKLNDLKNLSDKEPPPLGSNNEINWINISKCDFENRHSPEACKAFWNIYLHPSINKGSWTDEENEQIVTLAKRYKFQNWEQIADNLQNNRSGFAVCVHYYTSLSERIIKDKFNPDEDRLLIDVVNNCRIGNYIPWSKVCHYFQNRSRAQLYHRYRYYLEYPILKKGPFSQSEDVLLALLVRKFGKDFRRCATLMPHRAPTQLAHRYVNYLSFENMSFGSWTLEDDKLIIQHVRKCGAKDWANLFSQLTTRNRSHIRQRYIYLKNWLVRHPGKKLEDLPRKSGYNKSVNKYAVTSAVEYFAAAKELPTFYEINEYLRGFGQKSILLRHQIVTYNPPKANIDKELMDYFQSTCKIKSSKMISGAELSHIVDIVRALMMILDVEFIVPDNESLSRNPNLDILDVEILTSLFSDVHIQNISTEDSKTSIPSTSHKRNYTPIVRTIDVEGCWKQVFKCYQPDVISYLPPNINTLVGIRSLLLIHQAYKSKRLENPMPTSNLETIAIKSEEIDVDDEQSFIISDQDRFCMRFKTIFTWPALMSIMKPKDTLFVNKTTKKVAPTVTENPKVGRPKKNLIKIELMNKARIKKKEIEQKNATIELDSCGETSNSSMNVEPTTHSQNSGASKRCKNFKLSSTYTKKIKTETVNCDLEIEDLREDIDKLDSVLQKERNKEL</sequence>
<dbReference type="Pfam" id="PF00249">
    <property type="entry name" value="Myb_DNA-binding"/>
    <property type="match status" value="2"/>
</dbReference>
<keyword evidence="2" id="KW-0805">Transcription regulation</keyword>
<dbReference type="SUPFAM" id="SSF46689">
    <property type="entry name" value="Homeodomain-like"/>
    <property type="match status" value="3"/>
</dbReference>
<evidence type="ECO:0000313" key="10">
    <source>
        <dbReference type="Proteomes" id="UP001458880"/>
    </source>
</evidence>
<organism evidence="9 10">
    <name type="scientific">Popillia japonica</name>
    <name type="common">Japanese beetle</name>
    <dbReference type="NCBI Taxonomy" id="7064"/>
    <lineage>
        <taxon>Eukaryota</taxon>
        <taxon>Metazoa</taxon>
        <taxon>Ecdysozoa</taxon>
        <taxon>Arthropoda</taxon>
        <taxon>Hexapoda</taxon>
        <taxon>Insecta</taxon>
        <taxon>Pterygota</taxon>
        <taxon>Neoptera</taxon>
        <taxon>Endopterygota</taxon>
        <taxon>Coleoptera</taxon>
        <taxon>Polyphaga</taxon>
        <taxon>Scarabaeiformia</taxon>
        <taxon>Scarabaeidae</taxon>
        <taxon>Rutelinae</taxon>
        <taxon>Popillia</taxon>
    </lineage>
</organism>
<dbReference type="InterPro" id="IPR017930">
    <property type="entry name" value="Myb_dom"/>
</dbReference>
<feature type="region of interest" description="Disordered" evidence="6">
    <location>
        <begin position="852"/>
        <end position="875"/>
    </location>
</feature>
<keyword evidence="3 9" id="KW-0238">DNA-binding</keyword>
<dbReference type="Gene3D" id="1.10.10.60">
    <property type="entry name" value="Homeodomain-like"/>
    <property type="match status" value="4"/>
</dbReference>
<feature type="domain" description="Myb-like" evidence="7">
    <location>
        <begin position="358"/>
        <end position="412"/>
    </location>
</feature>
<keyword evidence="4" id="KW-0804">Transcription</keyword>
<dbReference type="GO" id="GO:0019185">
    <property type="term" value="C:snRNA-activating protein complex"/>
    <property type="evidence" value="ECO:0007669"/>
    <property type="project" value="TreeGrafter"/>
</dbReference>
<feature type="domain" description="HTH myb-type" evidence="8">
    <location>
        <begin position="305"/>
        <end position="361"/>
    </location>
</feature>
<feature type="domain" description="HTH myb-type" evidence="8">
    <location>
        <begin position="415"/>
        <end position="468"/>
    </location>
</feature>
<feature type="domain" description="HTH myb-type" evidence="8">
    <location>
        <begin position="472"/>
        <end position="521"/>
    </location>
</feature>
<evidence type="ECO:0000256" key="1">
    <source>
        <dbReference type="ARBA" id="ARBA00004123"/>
    </source>
</evidence>
<dbReference type="EMBL" id="JASPKY010000219">
    <property type="protein sequence ID" value="KAK9719460.1"/>
    <property type="molecule type" value="Genomic_DNA"/>
</dbReference>
<evidence type="ECO:0000256" key="3">
    <source>
        <dbReference type="ARBA" id="ARBA00023125"/>
    </source>
</evidence>
<proteinExistence type="predicted"/>
<dbReference type="SMART" id="SM00717">
    <property type="entry name" value="SANT"/>
    <property type="match status" value="5"/>
</dbReference>
<comment type="caution">
    <text evidence="9">The sequence shown here is derived from an EMBL/GenBank/DDBJ whole genome shotgun (WGS) entry which is preliminary data.</text>
</comment>
<dbReference type="AlphaFoldDB" id="A0AAW1KJD9"/>
<evidence type="ECO:0000256" key="5">
    <source>
        <dbReference type="ARBA" id="ARBA00023242"/>
    </source>
</evidence>
<evidence type="ECO:0000259" key="8">
    <source>
        <dbReference type="PROSITE" id="PS51294"/>
    </source>
</evidence>
<dbReference type="CDD" id="cd00167">
    <property type="entry name" value="SANT"/>
    <property type="match status" value="4"/>
</dbReference>
<protein>
    <submittedName>
        <fullName evidence="9">Myb-like DNA-binding domain</fullName>
    </submittedName>
</protein>
<dbReference type="PANTHER" id="PTHR46621">
    <property type="entry name" value="SNRNA-ACTIVATING PROTEIN COMPLEX SUBUNIT 4"/>
    <property type="match status" value="1"/>
</dbReference>
<evidence type="ECO:0000256" key="4">
    <source>
        <dbReference type="ARBA" id="ARBA00023163"/>
    </source>
</evidence>
<comment type="subcellular location">
    <subcellularLocation>
        <location evidence="1">Nucleus</location>
    </subcellularLocation>
</comment>
<evidence type="ECO:0000259" key="7">
    <source>
        <dbReference type="PROSITE" id="PS50090"/>
    </source>
</evidence>
<reference evidence="9 10" key="1">
    <citation type="journal article" date="2024" name="BMC Genomics">
        <title>De novo assembly and annotation of Popillia japonica's genome with initial clues to its potential as an invasive pest.</title>
        <authorList>
            <person name="Cucini C."/>
            <person name="Boschi S."/>
            <person name="Funari R."/>
            <person name="Cardaioli E."/>
            <person name="Iannotti N."/>
            <person name="Marturano G."/>
            <person name="Paoli F."/>
            <person name="Bruttini M."/>
            <person name="Carapelli A."/>
            <person name="Frati F."/>
            <person name="Nardi F."/>
        </authorList>
    </citation>
    <scope>NUCLEOTIDE SEQUENCE [LARGE SCALE GENOMIC DNA]</scope>
    <source>
        <strain evidence="9">DMR45628</strain>
    </source>
</reference>
<dbReference type="Pfam" id="PF13921">
    <property type="entry name" value="Myb_DNA-bind_6"/>
    <property type="match status" value="1"/>
</dbReference>
<dbReference type="InterPro" id="IPR051575">
    <property type="entry name" value="Myb-like_DNA-bd"/>
</dbReference>
<dbReference type="InterPro" id="IPR001005">
    <property type="entry name" value="SANT/Myb"/>
</dbReference>
<gene>
    <name evidence="9" type="ORF">QE152_g22617</name>
</gene>
<dbReference type="GO" id="GO:0042796">
    <property type="term" value="P:snRNA transcription by RNA polymerase III"/>
    <property type="evidence" value="ECO:0007669"/>
    <property type="project" value="TreeGrafter"/>
</dbReference>
<dbReference type="GO" id="GO:0001006">
    <property type="term" value="F:RNA polymerase III type 3 promoter sequence-specific DNA binding"/>
    <property type="evidence" value="ECO:0007669"/>
    <property type="project" value="TreeGrafter"/>
</dbReference>
<dbReference type="GO" id="GO:0000978">
    <property type="term" value="F:RNA polymerase II cis-regulatory region sequence-specific DNA binding"/>
    <property type="evidence" value="ECO:0007669"/>
    <property type="project" value="TreeGrafter"/>
</dbReference>
<keyword evidence="10" id="KW-1185">Reference proteome</keyword>
<dbReference type="PROSITE" id="PS51294">
    <property type="entry name" value="HTH_MYB"/>
    <property type="match status" value="3"/>
</dbReference>
<dbReference type="InterPro" id="IPR009057">
    <property type="entry name" value="Homeodomain-like_sf"/>
</dbReference>
<evidence type="ECO:0000256" key="2">
    <source>
        <dbReference type="ARBA" id="ARBA00023015"/>
    </source>
</evidence>
<dbReference type="PROSITE" id="PS50090">
    <property type="entry name" value="MYB_LIKE"/>
    <property type="match status" value="3"/>
</dbReference>
<feature type="domain" description="Myb-like" evidence="7">
    <location>
        <begin position="466"/>
        <end position="513"/>
    </location>
</feature>
<accession>A0AAW1KJD9</accession>
<feature type="compositionally biased region" description="Polar residues" evidence="6">
    <location>
        <begin position="854"/>
        <end position="874"/>
    </location>
</feature>
<feature type="domain" description="Myb-like" evidence="7">
    <location>
        <begin position="305"/>
        <end position="357"/>
    </location>
</feature>
<dbReference type="GO" id="GO:0042795">
    <property type="term" value="P:snRNA transcription by RNA polymerase II"/>
    <property type="evidence" value="ECO:0007669"/>
    <property type="project" value="TreeGrafter"/>
</dbReference>
<name>A0AAW1KJD9_POPJA</name>